<dbReference type="Proteomes" id="UP000054279">
    <property type="component" value="Unassembled WGS sequence"/>
</dbReference>
<dbReference type="PANTHER" id="PTHR39596">
    <property type="match status" value="1"/>
</dbReference>
<dbReference type="HOGENOM" id="CLU_532239_0_0_1"/>
<dbReference type="EMBL" id="KN837174">
    <property type="protein sequence ID" value="KIJ36887.1"/>
    <property type="molecule type" value="Genomic_DNA"/>
</dbReference>
<feature type="domain" description="Heterokaryon incompatibility" evidence="1">
    <location>
        <begin position="321"/>
        <end position="434"/>
    </location>
</feature>
<dbReference type="PANTHER" id="PTHR39596:SF2">
    <property type="entry name" value="HET DOMAIN PROTEIN (AFU_ORTHOLOGUE AFUA_1G17550)-RELATED"/>
    <property type="match status" value="1"/>
</dbReference>
<dbReference type="OrthoDB" id="2426273at2759"/>
<dbReference type="InterPro" id="IPR010730">
    <property type="entry name" value="HET"/>
</dbReference>
<dbReference type="AlphaFoldDB" id="A0A0C9V5M5"/>
<sequence length="572" mass="65903">MDHLPLPDGAAHIELPYLATEAYDGGTFCKYPRRKNWTESELQGEDASGVGGRTPKELNAFFQTWLFFGCLITVFRCVGVNVKSSDFIYVDRDGKKVITTRLLPTFIQQWRKEPRYVGTNDPEWEERMNVLTLRETDRNGTVLALVELILRDHRRYIGEYCGKGTALSPEVILAIATVQWTLSYWAKGIHHSDWNSKNEMELPEKVTLFLKERMVKAGWCPSEAAGFIMDVDIDVIYYIGSLKTPRYEDDHLRCTDDYQECGYKAKDWKYTTRHASDRCDCKFLEAPPQLLDIIRNGGVPIMSLVDGELRATKFNPATTRYVAISHVWSDGMGNELDNALPLCQVRRLQRLVDEVDDRRRTEPPPRPIQERMALASSANLLPQEAHTDRYADTKLVGFWMDTLCVPVRKEDYKHRISQIHKMHDIYSSASCVLTVDRWIQEIPTSASIIEKSSRLYLCNWQRRLWTCQEGVLASTLYFQFCDGQQRIVDLIEEAGLYNDGPRESTFPHLVLNSIPAFNEGKLEDWELDMKITPILMAIRSRTTTKRKDETGRTFAREGCKSSLKWLPRCRNG</sequence>
<proteinExistence type="predicted"/>
<name>A0A0C9V5M5_SPHS4</name>
<reference evidence="2 3" key="1">
    <citation type="submission" date="2014-06" db="EMBL/GenBank/DDBJ databases">
        <title>Evolutionary Origins and Diversification of the Mycorrhizal Mutualists.</title>
        <authorList>
            <consortium name="DOE Joint Genome Institute"/>
            <consortium name="Mycorrhizal Genomics Consortium"/>
            <person name="Kohler A."/>
            <person name="Kuo A."/>
            <person name="Nagy L.G."/>
            <person name="Floudas D."/>
            <person name="Copeland A."/>
            <person name="Barry K.W."/>
            <person name="Cichocki N."/>
            <person name="Veneault-Fourrey C."/>
            <person name="LaButti K."/>
            <person name="Lindquist E.A."/>
            <person name="Lipzen A."/>
            <person name="Lundell T."/>
            <person name="Morin E."/>
            <person name="Murat C."/>
            <person name="Riley R."/>
            <person name="Ohm R."/>
            <person name="Sun H."/>
            <person name="Tunlid A."/>
            <person name="Henrissat B."/>
            <person name="Grigoriev I.V."/>
            <person name="Hibbett D.S."/>
            <person name="Martin F."/>
        </authorList>
    </citation>
    <scope>NUCLEOTIDE SEQUENCE [LARGE SCALE GENOMIC DNA]</scope>
    <source>
        <strain evidence="2 3">SS14</strain>
    </source>
</reference>
<dbReference type="Pfam" id="PF06985">
    <property type="entry name" value="HET"/>
    <property type="match status" value="1"/>
</dbReference>
<evidence type="ECO:0000259" key="1">
    <source>
        <dbReference type="Pfam" id="PF06985"/>
    </source>
</evidence>
<evidence type="ECO:0000313" key="3">
    <source>
        <dbReference type="Proteomes" id="UP000054279"/>
    </source>
</evidence>
<accession>A0A0C9V5M5</accession>
<evidence type="ECO:0000313" key="2">
    <source>
        <dbReference type="EMBL" id="KIJ36887.1"/>
    </source>
</evidence>
<gene>
    <name evidence="2" type="ORF">M422DRAFT_260755</name>
</gene>
<keyword evidence="3" id="KW-1185">Reference proteome</keyword>
<organism evidence="2 3">
    <name type="scientific">Sphaerobolus stellatus (strain SS14)</name>
    <dbReference type="NCBI Taxonomy" id="990650"/>
    <lineage>
        <taxon>Eukaryota</taxon>
        <taxon>Fungi</taxon>
        <taxon>Dikarya</taxon>
        <taxon>Basidiomycota</taxon>
        <taxon>Agaricomycotina</taxon>
        <taxon>Agaricomycetes</taxon>
        <taxon>Phallomycetidae</taxon>
        <taxon>Geastrales</taxon>
        <taxon>Sphaerobolaceae</taxon>
        <taxon>Sphaerobolus</taxon>
    </lineage>
</organism>
<protein>
    <recommendedName>
        <fullName evidence="1">Heterokaryon incompatibility domain-containing protein</fullName>
    </recommendedName>
</protein>